<evidence type="ECO:0000256" key="2">
    <source>
        <dbReference type="ARBA" id="ARBA00022676"/>
    </source>
</evidence>
<dbReference type="PANTHER" id="PTHR45947:SF3">
    <property type="entry name" value="SULFOQUINOVOSYL TRANSFERASE SQD2"/>
    <property type="match status" value="1"/>
</dbReference>
<dbReference type="GO" id="GO:0016757">
    <property type="term" value="F:glycosyltransferase activity"/>
    <property type="evidence" value="ECO:0007669"/>
    <property type="project" value="UniProtKB-KW"/>
</dbReference>
<proteinExistence type="predicted"/>
<comment type="caution">
    <text evidence="7">The sequence shown here is derived from an EMBL/GenBank/DDBJ whole genome shotgun (WGS) entry which is preliminary data.</text>
</comment>
<keyword evidence="8" id="KW-1185">Reference proteome</keyword>
<name>A0A6L5R0W6_9MICO</name>
<dbReference type="EMBL" id="WKJD01000012">
    <property type="protein sequence ID" value="MRX43691.1"/>
    <property type="molecule type" value="Genomic_DNA"/>
</dbReference>
<feature type="domain" description="Glycosyltransferase subfamily 4-like N-terminal" evidence="6">
    <location>
        <begin position="88"/>
        <end position="253"/>
    </location>
</feature>
<feature type="region of interest" description="Disordered" evidence="4">
    <location>
        <begin position="1"/>
        <end position="60"/>
    </location>
</feature>
<dbReference type="Gene3D" id="3.40.50.2000">
    <property type="entry name" value="Glycogen Phosphorylase B"/>
    <property type="match status" value="2"/>
</dbReference>
<dbReference type="InterPro" id="IPR050194">
    <property type="entry name" value="Glycosyltransferase_grp1"/>
</dbReference>
<dbReference type="AlphaFoldDB" id="A0A6L5R0W6"/>
<evidence type="ECO:0000259" key="6">
    <source>
        <dbReference type="Pfam" id="PF13439"/>
    </source>
</evidence>
<dbReference type="InterPro" id="IPR028098">
    <property type="entry name" value="Glyco_trans_4-like_N"/>
</dbReference>
<gene>
    <name evidence="7" type="ORF">GJR97_08100</name>
</gene>
<dbReference type="InterPro" id="IPR001296">
    <property type="entry name" value="Glyco_trans_1"/>
</dbReference>
<feature type="compositionally biased region" description="Basic and acidic residues" evidence="4">
    <location>
        <begin position="46"/>
        <end position="60"/>
    </location>
</feature>
<evidence type="ECO:0000313" key="7">
    <source>
        <dbReference type="EMBL" id="MRX43691.1"/>
    </source>
</evidence>
<reference evidence="7 8" key="1">
    <citation type="submission" date="2019-11" db="EMBL/GenBank/DDBJ databases">
        <title>Agromyces kandeliae sp. nov., isolated from mangrove soil.</title>
        <authorList>
            <person name="Wang R."/>
        </authorList>
    </citation>
    <scope>NUCLEOTIDE SEQUENCE [LARGE SCALE GENOMIC DNA]</scope>
    <source>
        <strain evidence="7 8">Q22</strain>
    </source>
</reference>
<evidence type="ECO:0000256" key="1">
    <source>
        <dbReference type="ARBA" id="ARBA00021292"/>
    </source>
</evidence>
<feature type="domain" description="Glycosyl transferase family 1" evidence="5">
    <location>
        <begin position="268"/>
        <end position="392"/>
    </location>
</feature>
<organism evidence="7 8">
    <name type="scientific">Agromyces kandeliae</name>
    <dbReference type="NCBI Taxonomy" id="2666141"/>
    <lineage>
        <taxon>Bacteria</taxon>
        <taxon>Bacillati</taxon>
        <taxon>Actinomycetota</taxon>
        <taxon>Actinomycetes</taxon>
        <taxon>Micrococcales</taxon>
        <taxon>Microbacteriaceae</taxon>
        <taxon>Agromyces</taxon>
    </lineage>
</organism>
<accession>A0A6L5R0W6</accession>
<evidence type="ECO:0000259" key="5">
    <source>
        <dbReference type="Pfam" id="PF00534"/>
    </source>
</evidence>
<dbReference type="Pfam" id="PF13439">
    <property type="entry name" value="Glyco_transf_4"/>
    <property type="match status" value="1"/>
</dbReference>
<dbReference type="PANTHER" id="PTHR45947">
    <property type="entry name" value="SULFOQUINOVOSYL TRANSFERASE SQD2"/>
    <property type="match status" value="1"/>
</dbReference>
<keyword evidence="3 7" id="KW-0808">Transferase</keyword>
<sequence length="429" mass="45246">MAGGVPPRGTRSDARAEIAAEHARGRAAVRRARGDSEGVARGGPRSGEREGRAPRSPVDRAECGAPRALAEGPNVTDLVLAHDYLVQVGGAERVVADWVEGFGSKRVVTLAYRPETTFDAFRRVDVRASIPAGLAGQVERMLPALPAIAARTTVAGGDVALVSSSGWAHRFRFEIPHVVYVHSPARWLYAADDYRMRLSAVRRAGLTVSTPILRSGDREAMARAAAIVANSEVTRERIRSAYGLESTVVHPPVQPVSDRSTPPARDLPDAFAVVVARDRGYKNVPLAVDAAREAGLAIAVVGAGSESLDDPGAGVHGLGRVSDDELCWVYRHAAVVVGAGREDFGLTVLEAALEGTPAATVAAGGYLETVRPGVSGAHAASATVADLAEAIRVARTADPSDVREWGLAFRRDAHVDRLSSLIDEAVRRA</sequence>
<keyword evidence="2" id="KW-0328">Glycosyltransferase</keyword>
<evidence type="ECO:0000313" key="8">
    <source>
        <dbReference type="Proteomes" id="UP000476511"/>
    </source>
</evidence>
<dbReference type="Proteomes" id="UP000476511">
    <property type="component" value="Unassembled WGS sequence"/>
</dbReference>
<feature type="compositionally biased region" description="Basic and acidic residues" evidence="4">
    <location>
        <begin position="10"/>
        <end position="24"/>
    </location>
</feature>
<evidence type="ECO:0000256" key="4">
    <source>
        <dbReference type="SAM" id="MobiDB-lite"/>
    </source>
</evidence>
<dbReference type="SUPFAM" id="SSF53756">
    <property type="entry name" value="UDP-Glycosyltransferase/glycogen phosphorylase"/>
    <property type="match status" value="1"/>
</dbReference>
<dbReference type="Pfam" id="PF00534">
    <property type="entry name" value="Glycos_transf_1"/>
    <property type="match status" value="1"/>
</dbReference>
<protein>
    <recommendedName>
        <fullName evidence="1">D-inositol 3-phosphate glycosyltransferase</fullName>
    </recommendedName>
</protein>
<dbReference type="GO" id="GO:1901137">
    <property type="term" value="P:carbohydrate derivative biosynthetic process"/>
    <property type="evidence" value="ECO:0007669"/>
    <property type="project" value="UniProtKB-ARBA"/>
</dbReference>
<evidence type="ECO:0000256" key="3">
    <source>
        <dbReference type="ARBA" id="ARBA00022679"/>
    </source>
</evidence>